<evidence type="ECO:0000313" key="3">
    <source>
        <dbReference type="EMBL" id="BDZ49386.1"/>
    </source>
</evidence>
<gene>
    <name evidence="3" type="ORF">GCM10025867_16270</name>
</gene>
<feature type="compositionally biased region" description="Low complexity" evidence="1">
    <location>
        <begin position="156"/>
        <end position="180"/>
    </location>
</feature>
<evidence type="ECO:0000259" key="2">
    <source>
        <dbReference type="Pfam" id="PF01968"/>
    </source>
</evidence>
<dbReference type="EMBL" id="AP027732">
    <property type="protein sequence ID" value="BDZ49386.1"/>
    <property type="molecule type" value="Genomic_DNA"/>
</dbReference>
<accession>A0ABN6XXA6</accession>
<dbReference type="InterPro" id="IPR002821">
    <property type="entry name" value="Hydantoinase_A"/>
</dbReference>
<proteinExistence type="predicted"/>
<dbReference type="Proteomes" id="UP001321486">
    <property type="component" value="Chromosome"/>
</dbReference>
<keyword evidence="4" id="KW-1185">Reference proteome</keyword>
<dbReference type="Pfam" id="PF01968">
    <property type="entry name" value="Hydantoinase_A"/>
    <property type="match status" value="1"/>
</dbReference>
<organism evidence="3 4">
    <name type="scientific">Frondihabitans sucicola</name>
    <dbReference type="NCBI Taxonomy" id="1268041"/>
    <lineage>
        <taxon>Bacteria</taxon>
        <taxon>Bacillati</taxon>
        <taxon>Actinomycetota</taxon>
        <taxon>Actinomycetes</taxon>
        <taxon>Micrococcales</taxon>
        <taxon>Microbacteriaceae</taxon>
        <taxon>Frondihabitans</taxon>
    </lineage>
</organism>
<feature type="region of interest" description="Disordered" evidence="1">
    <location>
        <begin position="147"/>
        <end position="180"/>
    </location>
</feature>
<reference evidence="4" key="1">
    <citation type="journal article" date="2019" name="Int. J. Syst. Evol. Microbiol.">
        <title>The Global Catalogue of Microorganisms (GCM) 10K type strain sequencing project: providing services to taxonomists for standard genome sequencing and annotation.</title>
        <authorList>
            <consortium name="The Broad Institute Genomics Platform"/>
            <consortium name="The Broad Institute Genome Sequencing Center for Infectious Disease"/>
            <person name="Wu L."/>
            <person name="Ma J."/>
        </authorList>
    </citation>
    <scope>NUCLEOTIDE SEQUENCE [LARGE SCALE GENOMIC DNA]</scope>
    <source>
        <strain evidence="4">NBRC 108728</strain>
    </source>
</reference>
<evidence type="ECO:0000256" key="1">
    <source>
        <dbReference type="SAM" id="MobiDB-lite"/>
    </source>
</evidence>
<name>A0ABN6XXA6_9MICO</name>
<evidence type="ECO:0000313" key="4">
    <source>
        <dbReference type="Proteomes" id="UP001321486"/>
    </source>
</evidence>
<sequence length="180" mass="18040">MVRVRLDGSRAVTHVGPRSAHIAGLPYACYAEPGQLGGARLVQVAPLEGDPADYVAIEAAGGRFAVTMTCAANALGLVPETDYARADPATSRLALQPLADAIGVDVETAARQVLAAGAGPVLAVVEKMIDDYRLPDESAVLIGGGGGAASVTPFVGASRSTTGGSRSTARSSARSASPSP</sequence>
<feature type="domain" description="Hydantoinase A/oxoprolinase" evidence="2">
    <location>
        <begin position="10"/>
        <end position="156"/>
    </location>
</feature>
<protein>
    <recommendedName>
        <fullName evidence="2">Hydantoinase A/oxoprolinase domain-containing protein</fullName>
    </recommendedName>
</protein>